<dbReference type="Proteomes" id="UP000297851">
    <property type="component" value="Unassembled WGS sequence"/>
</dbReference>
<evidence type="ECO:0000313" key="2">
    <source>
        <dbReference type="Proteomes" id="UP000297851"/>
    </source>
</evidence>
<dbReference type="EMBL" id="SOGO01000038">
    <property type="protein sequence ID" value="TFC99870.1"/>
    <property type="molecule type" value="Genomic_DNA"/>
</dbReference>
<organism evidence="1 2">
    <name type="scientific">Cryobacterium sandaracinum</name>
    <dbReference type="NCBI Taxonomy" id="1259247"/>
    <lineage>
        <taxon>Bacteria</taxon>
        <taxon>Bacillati</taxon>
        <taxon>Actinomycetota</taxon>
        <taxon>Actinomycetes</taxon>
        <taxon>Micrococcales</taxon>
        <taxon>Microbacteriaceae</taxon>
        <taxon>Cryobacterium</taxon>
    </lineage>
</organism>
<name>A0ABY2J7Q9_9MICO</name>
<keyword evidence="2" id="KW-1185">Reference proteome</keyword>
<dbReference type="Pfam" id="PF14281">
    <property type="entry name" value="PDDEXK_4"/>
    <property type="match status" value="1"/>
</dbReference>
<comment type="caution">
    <text evidence="1">The sequence shown here is derived from an EMBL/GenBank/DDBJ whole genome shotgun (WGS) entry which is preliminary data.</text>
</comment>
<protein>
    <recommendedName>
        <fullName evidence="3">PD-(D/E)XK nuclease family protein</fullName>
    </recommendedName>
</protein>
<evidence type="ECO:0000313" key="1">
    <source>
        <dbReference type="EMBL" id="TFC99870.1"/>
    </source>
</evidence>
<reference evidence="1 2" key="1">
    <citation type="submission" date="2019-03" db="EMBL/GenBank/DDBJ databases">
        <title>Genomics of glacier-inhabiting Cryobacterium strains.</title>
        <authorList>
            <person name="Liu Q."/>
            <person name="Xin Y.-H."/>
        </authorList>
    </citation>
    <scope>NUCLEOTIDE SEQUENCE [LARGE SCALE GENOMIC DNA]</scope>
    <source>
        <strain evidence="1 2">TMT2-16</strain>
    </source>
</reference>
<gene>
    <name evidence="1" type="ORF">E3T25_13810</name>
</gene>
<proteinExistence type="predicted"/>
<dbReference type="InterPro" id="IPR029470">
    <property type="entry name" value="PDDEXK_4"/>
</dbReference>
<evidence type="ECO:0008006" key="3">
    <source>
        <dbReference type="Google" id="ProtNLM"/>
    </source>
</evidence>
<sequence length="455" mass="51450">MIFVINREWSPDANERATYDATRMYWRVGADTRQRAVYALGVAGGVVRGAYRIQSWHSGDEEGRWGFDGVPAPELGAVGTSVERLAPPRGGANPVRRYLDGIPTSDEKPVQVIARELNVEPLARIMYGQRELFHSNFLAWFFDALPKLADAVFRDLTTDDVTGFTKVRRVERERENLDLVLHWPDAAPLVIENKVFSLPERAQLDEYRAKTGRWKGEPAHHILLSMSPPHEPVEGWTYLSYQELAERIDLALFDNEDSSYEVETVRRYSRVVRLLSALLDTTVVHSMEESAWMDSSQLAEIDSTQTRTALRKLRARRVQAVLAGEGPAVGWTEAAISHGQPLVGWRRHVRVGGIEIQAGWQYQEGQFRLCVVLPHLEGRSGEDRDAREEFATSHPELFDFAPLYEVLASPDGQVMPRERFGHFAPSFVYRYVKAPDQTVQQLVAATHAINAAFEA</sequence>
<accession>A0ABY2J7Q9</accession>